<gene>
    <name evidence="2" type="ORF">pdam_00008357</name>
</gene>
<dbReference type="EMBL" id="RCHS01002222">
    <property type="protein sequence ID" value="RMX48923.1"/>
    <property type="molecule type" value="Genomic_DNA"/>
</dbReference>
<feature type="region of interest" description="Disordered" evidence="1">
    <location>
        <begin position="1"/>
        <end position="25"/>
    </location>
</feature>
<sequence length="111" mass="12859">MELVTNLKRSRVEEKEATPVPDNGCRKTNTVMHVIHKPMVYYDKTYLYTPNEHQNKIQDLRNIRRQGTTVQGDGIMGSFVNLASEKFILKGIPYFTKTTAEAGWYYASERQ</sequence>
<keyword evidence="3" id="KW-1185">Reference proteome</keyword>
<name>A0A3M6U5G6_POCDA</name>
<evidence type="ECO:0000313" key="3">
    <source>
        <dbReference type="Proteomes" id="UP000275408"/>
    </source>
</evidence>
<dbReference type="Proteomes" id="UP000275408">
    <property type="component" value="Unassembled WGS sequence"/>
</dbReference>
<evidence type="ECO:0000313" key="2">
    <source>
        <dbReference type="EMBL" id="RMX48923.1"/>
    </source>
</evidence>
<comment type="caution">
    <text evidence="2">The sequence shown here is derived from an EMBL/GenBank/DDBJ whole genome shotgun (WGS) entry which is preliminary data.</text>
</comment>
<evidence type="ECO:0000256" key="1">
    <source>
        <dbReference type="SAM" id="MobiDB-lite"/>
    </source>
</evidence>
<protein>
    <submittedName>
        <fullName evidence="2">Uncharacterized protein</fullName>
    </submittedName>
</protein>
<organism evidence="2 3">
    <name type="scientific">Pocillopora damicornis</name>
    <name type="common">Cauliflower coral</name>
    <name type="synonym">Millepora damicornis</name>
    <dbReference type="NCBI Taxonomy" id="46731"/>
    <lineage>
        <taxon>Eukaryota</taxon>
        <taxon>Metazoa</taxon>
        <taxon>Cnidaria</taxon>
        <taxon>Anthozoa</taxon>
        <taxon>Hexacorallia</taxon>
        <taxon>Scleractinia</taxon>
        <taxon>Astrocoeniina</taxon>
        <taxon>Pocilloporidae</taxon>
        <taxon>Pocillopora</taxon>
    </lineage>
</organism>
<dbReference type="AlphaFoldDB" id="A0A3M6U5G6"/>
<reference evidence="2 3" key="1">
    <citation type="journal article" date="2018" name="Sci. Rep.">
        <title>Comparative analysis of the Pocillopora damicornis genome highlights role of immune system in coral evolution.</title>
        <authorList>
            <person name="Cunning R."/>
            <person name="Bay R.A."/>
            <person name="Gillette P."/>
            <person name="Baker A.C."/>
            <person name="Traylor-Knowles N."/>
        </authorList>
    </citation>
    <scope>NUCLEOTIDE SEQUENCE [LARGE SCALE GENOMIC DNA]</scope>
    <source>
        <strain evidence="2">RSMAS</strain>
        <tissue evidence="2">Whole animal</tissue>
    </source>
</reference>
<proteinExistence type="predicted"/>
<accession>A0A3M6U5G6</accession>